<dbReference type="EnsemblMetazoa" id="SCAU012469-RB">
    <property type="protein sequence ID" value="SCAU012469-PB"/>
    <property type="gene ID" value="SCAU012469"/>
</dbReference>
<feature type="transmembrane region" description="Helical" evidence="8">
    <location>
        <begin position="290"/>
        <end position="311"/>
    </location>
</feature>
<dbReference type="SUPFAM" id="SSF100895">
    <property type="entry name" value="Kazal-type serine protease inhibitors"/>
    <property type="match status" value="1"/>
</dbReference>
<feature type="transmembrane region" description="Helical" evidence="8">
    <location>
        <begin position="130"/>
        <end position="152"/>
    </location>
</feature>
<dbReference type="InterPro" id="IPR036259">
    <property type="entry name" value="MFS_trans_sf"/>
</dbReference>
<feature type="transmembrane region" description="Helical" evidence="8">
    <location>
        <begin position="614"/>
        <end position="638"/>
    </location>
</feature>
<dbReference type="GO" id="GO:0015347">
    <property type="term" value="F:sodium-independent organic anion transmembrane transporter activity"/>
    <property type="evidence" value="ECO:0007669"/>
    <property type="project" value="TreeGrafter"/>
</dbReference>
<dbReference type="VEuPathDB" id="VectorBase:SCAU012469"/>
<feature type="transmembrane region" description="Helical" evidence="8">
    <location>
        <begin position="667"/>
        <end position="688"/>
    </location>
</feature>
<name>A0A1I8PZI4_STOCA</name>
<dbReference type="PANTHER" id="PTHR11388">
    <property type="entry name" value="ORGANIC ANION TRANSPORTER"/>
    <property type="match status" value="1"/>
</dbReference>
<dbReference type="Pfam" id="PF03137">
    <property type="entry name" value="OATP"/>
    <property type="match status" value="1"/>
</dbReference>
<gene>
    <name evidence="10" type="primary">106094194</name>
</gene>
<dbReference type="NCBIfam" id="TIGR00805">
    <property type="entry name" value="oat"/>
    <property type="match status" value="1"/>
</dbReference>
<keyword evidence="3" id="KW-1003">Cell membrane</keyword>
<keyword evidence="6 8" id="KW-0472">Membrane</keyword>
<dbReference type="GO" id="GO:0016323">
    <property type="term" value="C:basolateral plasma membrane"/>
    <property type="evidence" value="ECO:0007669"/>
    <property type="project" value="TreeGrafter"/>
</dbReference>
<comment type="similarity">
    <text evidence="2 8">Belongs to the organo anion transporter (TC 2.A.60) family.</text>
</comment>
<dbReference type="GO" id="GO:0006811">
    <property type="term" value="P:monoatomic ion transport"/>
    <property type="evidence" value="ECO:0007669"/>
    <property type="project" value="UniProtKB-KW"/>
</dbReference>
<dbReference type="InterPro" id="IPR036058">
    <property type="entry name" value="Kazal_dom_sf"/>
</dbReference>
<dbReference type="KEGG" id="scac:106094194"/>
<feature type="transmembrane region" description="Helical" evidence="8">
    <location>
        <begin position="433"/>
        <end position="452"/>
    </location>
</feature>
<dbReference type="Proteomes" id="UP000095300">
    <property type="component" value="Unassembled WGS sequence"/>
</dbReference>
<feature type="transmembrane region" description="Helical" evidence="8">
    <location>
        <begin position="401"/>
        <end position="421"/>
    </location>
</feature>
<sequence length="724" mass="80434">MVKTDIDLQNELETRKRLLETQKSIDAEELKRVLQELPLTKDTTCGIGFIKGSALQKFANQTAYTIIYGLVGCVFAMASAYFNATISTLEKRFKIPSRNTGIIMMGNDLSQVLCSAFLGYYAGRKHRPRWMGFGLTTLVIFCLMTVAPHFIYGPGDDALSLTKEYGAISDTDISMQDLEEQRQKILCRDDGTGVECEKSEGSLPPQVLLFVAQFIAGVGGSLYYTLGVSYMDDNTEKSKAPAMLSISYFFGLLGPSLGYTLASICLRIYIAPLLTPIINNRDSRWLGAWWMGWIIMACVIFCCSLLIFLFPKELPMTAARRKIQDLRAKEENMGKSVEHLEEKTSFSDMLRTFKLFLRNKIVLYNSSSNVFYFFGYVPYWIFAAKYIEIQYRQSAATSSIVTGTVALAFSAIAILLSGAIISKYKPRARYLAAWNILVDIVTMSGMIAYAFIGCTGNDTTLISNSYDSVLSTSMSCNSICHCDYVRYMPVCGEDQITYISPCHAGCKREHMDASGLKSYYDCSCIASASNETLTKNQLFNRLTAMDINDSGLNETSLSLGTGGQAMSGACPVKCSQQFITFLAVMCIIKFFAATGRASNLLITMRSVSPKDKSALMGFGMMFISLVCFVPAPIFYGWIFDKNCLVWGKTCSNKGNCWLYDATGLRLTLNLVAAFFVGISTFCNAGVWYHVKDLKVFDDEDDKVKELQILARNKSQNGVDLKTAE</sequence>
<dbReference type="CDD" id="cd17336">
    <property type="entry name" value="MFS_SLCO_OATP"/>
    <property type="match status" value="1"/>
</dbReference>
<dbReference type="Gene3D" id="1.20.1250.20">
    <property type="entry name" value="MFS general substrate transporter like domains"/>
    <property type="match status" value="1"/>
</dbReference>
<evidence type="ECO:0000256" key="5">
    <source>
        <dbReference type="ARBA" id="ARBA00022989"/>
    </source>
</evidence>
<feature type="transmembrane region" description="Helical" evidence="8">
    <location>
        <begin position="361"/>
        <end position="381"/>
    </location>
</feature>
<evidence type="ECO:0000256" key="8">
    <source>
        <dbReference type="RuleBase" id="RU362056"/>
    </source>
</evidence>
<evidence type="ECO:0000313" key="11">
    <source>
        <dbReference type="Proteomes" id="UP000095300"/>
    </source>
</evidence>
<dbReference type="OrthoDB" id="5062115at2759"/>
<dbReference type="SUPFAM" id="SSF103473">
    <property type="entry name" value="MFS general substrate transporter"/>
    <property type="match status" value="2"/>
</dbReference>
<dbReference type="AlphaFoldDB" id="A0A1I8PZI4"/>
<evidence type="ECO:0000256" key="2">
    <source>
        <dbReference type="ARBA" id="ARBA00009657"/>
    </source>
</evidence>
<feature type="transmembrane region" description="Helical" evidence="8">
    <location>
        <begin position="63"/>
        <end position="82"/>
    </location>
</feature>
<feature type="transmembrane region" description="Helical" evidence="8">
    <location>
        <begin position="578"/>
        <end position="602"/>
    </location>
</feature>
<dbReference type="InterPro" id="IPR002350">
    <property type="entry name" value="Kazal_dom"/>
</dbReference>
<feature type="transmembrane region" description="Helical" evidence="8">
    <location>
        <begin position="207"/>
        <end position="226"/>
    </location>
</feature>
<dbReference type="PANTHER" id="PTHR11388:SF76">
    <property type="entry name" value="SOLUTE CARRIER ORGANIC ANION TRANSPORTER FAMILY MEMBER"/>
    <property type="match status" value="1"/>
</dbReference>
<evidence type="ECO:0000256" key="6">
    <source>
        <dbReference type="ARBA" id="ARBA00023136"/>
    </source>
</evidence>
<proteinExistence type="inferred from homology"/>
<dbReference type="InterPro" id="IPR004156">
    <property type="entry name" value="OATP"/>
</dbReference>
<dbReference type="Pfam" id="PF07648">
    <property type="entry name" value="Kazal_2"/>
    <property type="match status" value="1"/>
</dbReference>
<keyword evidence="11" id="KW-1185">Reference proteome</keyword>
<evidence type="ECO:0000256" key="3">
    <source>
        <dbReference type="ARBA" id="ARBA00022475"/>
    </source>
</evidence>
<organism evidence="10 11">
    <name type="scientific">Stomoxys calcitrans</name>
    <name type="common">Stable fly</name>
    <name type="synonym">Conops calcitrans</name>
    <dbReference type="NCBI Taxonomy" id="35570"/>
    <lineage>
        <taxon>Eukaryota</taxon>
        <taxon>Metazoa</taxon>
        <taxon>Ecdysozoa</taxon>
        <taxon>Arthropoda</taxon>
        <taxon>Hexapoda</taxon>
        <taxon>Insecta</taxon>
        <taxon>Pterygota</taxon>
        <taxon>Neoptera</taxon>
        <taxon>Endopterygota</taxon>
        <taxon>Diptera</taxon>
        <taxon>Brachycera</taxon>
        <taxon>Muscomorpha</taxon>
        <taxon>Muscoidea</taxon>
        <taxon>Muscidae</taxon>
        <taxon>Stomoxys</taxon>
    </lineage>
</organism>
<reference evidence="10" key="1">
    <citation type="submission" date="2020-05" db="UniProtKB">
        <authorList>
            <consortium name="EnsemblMetazoa"/>
        </authorList>
    </citation>
    <scope>IDENTIFICATION</scope>
    <source>
        <strain evidence="10">USDA</strain>
    </source>
</reference>
<dbReference type="PROSITE" id="PS51465">
    <property type="entry name" value="KAZAL_2"/>
    <property type="match status" value="1"/>
</dbReference>
<evidence type="ECO:0000259" key="9">
    <source>
        <dbReference type="PROSITE" id="PS51465"/>
    </source>
</evidence>
<keyword evidence="4 8" id="KW-0812">Transmembrane</keyword>
<accession>A0A1I8PZI4</accession>
<feature type="transmembrane region" description="Helical" evidence="8">
    <location>
        <begin position="102"/>
        <end position="123"/>
    </location>
</feature>
<evidence type="ECO:0000313" key="10">
    <source>
        <dbReference type="EnsemblMetazoa" id="SCAU012469-PB"/>
    </source>
</evidence>
<evidence type="ECO:0000256" key="4">
    <source>
        <dbReference type="ARBA" id="ARBA00022692"/>
    </source>
</evidence>
<evidence type="ECO:0000256" key="7">
    <source>
        <dbReference type="ARBA" id="ARBA00023157"/>
    </source>
</evidence>
<keyword evidence="5 8" id="KW-1133">Transmembrane helix</keyword>
<keyword evidence="8" id="KW-0813">Transport</keyword>
<keyword evidence="7" id="KW-1015">Disulfide bond</keyword>
<evidence type="ECO:0000256" key="1">
    <source>
        <dbReference type="ARBA" id="ARBA00004651"/>
    </source>
</evidence>
<feature type="transmembrane region" description="Helical" evidence="8">
    <location>
        <begin position="246"/>
        <end position="270"/>
    </location>
</feature>
<protein>
    <recommendedName>
        <fullName evidence="8">Solute carrier organic anion transporter family member</fullName>
    </recommendedName>
</protein>
<comment type="subcellular location">
    <subcellularLocation>
        <location evidence="1 8">Cell membrane</location>
        <topology evidence="1 8">Multi-pass membrane protein</topology>
    </subcellularLocation>
</comment>
<keyword evidence="8" id="KW-0406">Ion transport</keyword>
<feature type="domain" description="Kazal-like" evidence="9">
    <location>
        <begin position="470"/>
        <end position="526"/>
    </location>
</feature>
<dbReference type="GO" id="GO:0043252">
    <property type="term" value="P:sodium-independent organic anion transport"/>
    <property type="evidence" value="ECO:0007669"/>
    <property type="project" value="TreeGrafter"/>
</dbReference>